<dbReference type="PANTHER" id="PTHR36965:SF1">
    <property type="entry name" value="FE(2+)-TRAFFICKING PROTEIN-RELATED"/>
    <property type="match status" value="1"/>
</dbReference>
<name>A0A2A2AWU6_9BURK</name>
<organism evidence="6 7">
    <name type="scientific">Vandammella animalimorsus</name>
    <dbReference type="NCBI Taxonomy" id="2029117"/>
    <lineage>
        <taxon>Bacteria</taxon>
        <taxon>Pseudomonadati</taxon>
        <taxon>Pseudomonadota</taxon>
        <taxon>Betaproteobacteria</taxon>
        <taxon>Burkholderiales</taxon>
        <taxon>Comamonadaceae</taxon>
        <taxon>Vandammella</taxon>
    </lineage>
</organism>
<evidence type="ECO:0000256" key="1">
    <source>
        <dbReference type="ARBA" id="ARBA00023004"/>
    </source>
</evidence>
<evidence type="ECO:0000313" key="6">
    <source>
        <dbReference type="EMBL" id="PAT42211.1"/>
    </source>
</evidence>
<dbReference type="PIRSF" id="PIRSF029827">
    <property type="entry name" value="Fe_traffic_YggX"/>
    <property type="match status" value="1"/>
</dbReference>
<comment type="similarity">
    <text evidence="3 5">Belongs to the Fe(2+)-trafficking protein family.</text>
</comment>
<dbReference type="Pfam" id="PF04362">
    <property type="entry name" value="Iron_traffic"/>
    <property type="match status" value="1"/>
</dbReference>
<gene>
    <name evidence="6" type="ORF">CK621_10460</name>
</gene>
<dbReference type="GO" id="GO:0034599">
    <property type="term" value="P:cellular response to oxidative stress"/>
    <property type="evidence" value="ECO:0007669"/>
    <property type="project" value="TreeGrafter"/>
</dbReference>
<evidence type="ECO:0000256" key="3">
    <source>
        <dbReference type="ARBA" id="ARBA00061679"/>
    </source>
</evidence>
<sequence length="93" mass="10392">MTRMVQCIKLGTQAPGLDFPPYPGELGQRIFNNVSKEAWDAWLRHQTMLVNENRLNLADARARQYLARQMEQHFFGGGADQAAGYVPPSNSAA</sequence>
<evidence type="ECO:0000313" key="7">
    <source>
        <dbReference type="Proteomes" id="UP000218439"/>
    </source>
</evidence>
<dbReference type="HAMAP" id="MF_00686">
    <property type="entry name" value="Fe_traffic_YggX"/>
    <property type="match status" value="1"/>
</dbReference>
<comment type="caution">
    <text evidence="6">The sequence shown here is derived from an EMBL/GenBank/DDBJ whole genome shotgun (WGS) entry which is preliminary data.</text>
</comment>
<dbReference type="SUPFAM" id="SSF111148">
    <property type="entry name" value="YggX-like"/>
    <property type="match status" value="1"/>
</dbReference>
<evidence type="ECO:0000256" key="4">
    <source>
        <dbReference type="ARBA" id="ARBA00070403"/>
    </source>
</evidence>
<dbReference type="NCBIfam" id="NF003817">
    <property type="entry name" value="PRK05408.1"/>
    <property type="match status" value="1"/>
</dbReference>
<dbReference type="PANTHER" id="PTHR36965">
    <property type="entry name" value="FE(2+)-TRAFFICKING PROTEIN-RELATED"/>
    <property type="match status" value="1"/>
</dbReference>
<accession>A0A2A2AWU6</accession>
<dbReference type="AlphaFoldDB" id="A0A2A2AWU6"/>
<dbReference type="FunFam" id="1.10.3880.10:FF:000001">
    <property type="entry name" value="Probable Fe(2+)-trafficking protein"/>
    <property type="match status" value="1"/>
</dbReference>
<keyword evidence="1 5" id="KW-0408">Iron</keyword>
<evidence type="ECO:0000256" key="2">
    <source>
        <dbReference type="ARBA" id="ARBA00053793"/>
    </source>
</evidence>
<dbReference type="Gene3D" id="1.10.3880.10">
    <property type="entry name" value="Fe(II) trafficking protein YggX"/>
    <property type="match status" value="1"/>
</dbReference>
<dbReference type="EMBL" id="NSJE01000017">
    <property type="protein sequence ID" value="PAT42211.1"/>
    <property type="molecule type" value="Genomic_DNA"/>
</dbReference>
<evidence type="ECO:0000256" key="5">
    <source>
        <dbReference type="HAMAP-Rule" id="MF_00686"/>
    </source>
</evidence>
<dbReference type="GO" id="GO:0005829">
    <property type="term" value="C:cytosol"/>
    <property type="evidence" value="ECO:0007669"/>
    <property type="project" value="TreeGrafter"/>
</dbReference>
<dbReference type="InterPro" id="IPR007457">
    <property type="entry name" value="Fe_traffick_prot_YggX"/>
</dbReference>
<dbReference type="GO" id="GO:0005506">
    <property type="term" value="F:iron ion binding"/>
    <property type="evidence" value="ECO:0007669"/>
    <property type="project" value="UniProtKB-UniRule"/>
</dbReference>
<dbReference type="InterPro" id="IPR036766">
    <property type="entry name" value="Fe_traffick_prot_YggX_sf"/>
</dbReference>
<reference evidence="6 7" key="1">
    <citation type="submission" date="2017-08" db="EMBL/GenBank/DDBJ databases">
        <title>WGS of Clinical strains of the CDC Group NO-1 linked to zoonotic infections in humans.</title>
        <authorList>
            <person name="Bernier A.-M."/>
            <person name="Bernard K."/>
        </authorList>
    </citation>
    <scope>NUCLEOTIDE SEQUENCE [LARGE SCALE GENOMIC DNA]</scope>
    <source>
        <strain evidence="6 7">NML120219</strain>
    </source>
</reference>
<comment type="function">
    <text evidence="2">Could be a mediator in iron transactions between iron acquisition and iron-requiring processes, such as synthesis and/or repair of Fe-S clusters in biosynthetic enzymes. Necessary to maintain high levels of aconitase under oxidative stress.</text>
</comment>
<dbReference type="Proteomes" id="UP000218439">
    <property type="component" value="Unassembled WGS sequence"/>
</dbReference>
<protein>
    <recommendedName>
        <fullName evidence="4 5">Probable Fe(2+)-trafficking protein</fullName>
    </recommendedName>
</protein>
<proteinExistence type="inferred from homology"/>
<dbReference type="RefSeq" id="WP_095552357.1">
    <property type="nucleotide sequence ID" value="NZ_NSJE01000017.1"/>
</dbReference>